<dbReference type="OrthoDB" id="5969272at2759"/>
<organism evidence="1 2">
    <name type="scientific">Tropilaelaps mercedesae</name>
    <dbReference type="NCBI Taxonomy" id="418985"/>
    <lineage>
        <taxon>Eukaryota</taxon>
        <taxon>Metazoa</taxon>
        <taxon>Ecdysozoa</taxon>
        <taxon>Arthropoda</taxon>
        <taxon>Chelicerata</taxon>
        <taxon>Arachnida</taxon>
        <taxon>Acari</taxon>
        <taxon>Parasitiformes</taxon>
        <taxon>Mesostigmata</taxon>
        <taxon>Gamasina</taxon>
        <taxon>Dermanyssoidea</taxon>
        <taxon>Laelapidae</taxon>
        <taxon>Tropilaelaps</taxon>
    </lineage>
</organism>
<gene>
    <name evidence="1" type="ORF">BIW11_12641</name>
</gene>
<keyword evidence="2" id="KW-1185">Reference proteome</keyword>
<accession>A0A1V9X649</accession>
<dbReference type="EMBL" id="MNPL01023199">
    <property type="protein sequence ID" value="OQR68851.1"/>
    <property type="molecule type" value="Genomic_DNA"/>
</dbReference>
<dbReference type="Proteomes" id="UP000192247">
    <property type="component" value="Unassembled WGS sequence"/>
</dbReference>
<evidence type="ECO:0000313" key="2">
    <source>
        <dbReference type="Proteomes" id="UP000192247"/>
    </source>
</evidence>
<dbReference type="AlphaFoldDB" id="A0A1V9X649"/>
<proteinExistence type="predicted"/>
<comment type="caution">
    <text evidence="1">The sequence shown here is derived from an EMBL/GenBank/DDBJ whole genome shotgun (WGS) entry which is preliminary data.</text>
</comment>
<name>A0A1V9X649_9ACAR</name>
<dbReference type="InParanoid" id="A0A1V9X649"/>
<protein>
    <submittedName>
        <fullName evidence="1">Uncharacterized protein</fullName>
    </submittedName>
</protein>
<reference evidence="1 2" key="1">
    <citation type="journal article" date="2017" name="Gigascience">
        <title>Draft genome of the honey bee ectoparasitic mite, Tropilaelaps mercedesae, is shaped by the parasitic life history.</title>
        <authorList>
            <person name="Dong X."/>
            <person name="Armstrong S.D."/>
            <person name="Xia D."/>
            <person name="Makepeace B.L."/>
            <person name="Darby A.C."/>
            <person name="Kadowaki T."/>
        </authorList>
    </citation>
    <scope>NUCLEOTIDE SEQUENCE [LARGE SCALE GENOMIC DNA]</scope>
    <source>
        <strain evidence="1">Wuxi-XJTLU</strain>
    </source>
</reference>
<evidence type="ECO:0000313" key="1">
    <source>
        <dbReference type="EMBL" id="OQR68851.1"/>
    </source>
</evidence>
<sequence>MLVAHLSQVSFGTKVMQRSYQSHLRTGYATLGATVRLYFDLSRTTKNFRLEVHFTTYRCVAHNEHGVLGSRDVRIEAGKGNSYAIKAFLYSSIFVLSGILSSLY</sequence>